<keyword evidence="2" id="KW-0472">Membrane</keyword>
<gene>
    <name evidence="3" type="ORF">PLEPLA_LOCUS3173</name>
</gene>
<organism evidence="3 4">
    <name type="scientific">Pleuronectes platessa</name>
    <name type="common">European plaice</name>
    <dbReference type="NCBI Taxonomy" id="8262"/>
    <lineage>
        <taxon>Eukaryota</taxon>
        <taxon>Metazoa</taxon>
        <taxon>Chordata</taxon>
        <taxon>Craniata</taxon>
        <taxon>Vertebrata</taxon>
        <taxon>Euteleostomi</taxon>
        <taxon>Actinopterygii</taxon>
        <taxon>Neopterygii</taxon>
        <taxon>Teleostei</taxon>
        <taxon>Neoteleostei</taxon>
        <taxon>Acanthomorphata</taxon>
        <taxon>Carangaria</taxon>
        <taxon>Pleuronectiformes</taxon>
        <taxon>Pleuronectoidei</taxon>
        <taxon>Pleuronectidae</taxon>
        <taxon>Pleuronectes</taxon>
    </lineage>
</organism>
<dbReference type="Proteomes" id="UP001153269">
    <property type="component" value="Unassembled WGS sequence"/>
</dbReference>
<keyword evidence="2" id="KW-1133">Transmembrane helix</keyword>
<dbReference type="EMBL" id="CADEAL010000157">
    <property type="protein sequence ID" value="CAB1415457.1"/>
    <property type="molecule type" value="Genomic_DNA"/>
</dbReference>
<keyword evidence="4" id="KW-1185">Reference proteome</keyword>
<accession>A0A9N7Y7G0</accession>
<name>A0A9N7Y7G0_PLEPL</name>
<sequence length="101" mass="11319">MTQKVTFDLEVFVAYTAIMVLVVVAVIYLCFLVRGNRSKDLTEFQVSAKNPAHVLTIRTRSDHANQLMDHLLDRVLIQIDPSPEPTAEPGEEPGGDLERNL</sequence>
<evidence type="ECO:0000256" key="1">
    <source>
        <dbReference type="SAM" id="MobiDB-lite"/>
    </source>
</evidence>
<protein>
    <submittedName>
        <fullName evidence="3">Uncharacterized protein</fullName>
    </submittedName>
</protein>
<dbReference type="AlphaFoldDB" id="A0A9N7Y7G0"/>
<keyword evidence="2" id="KW-0812">Transmembrane</keyword>
<proteinExistence type="predicted"/>
<evidence type="ECO:0000256" key="2">
    <source>
        <dbReference type="SAM" id="Phobius"/>
    </source>
</evidence>
<evidence type="ECO:0000313" key="4">
    <source>
        <dbReference type="Proteomes" id="UP001153269"/>
    </source>
</evidence>
<evidence type="ECO:0000313" key="3">
    <source>
        <dbReference type="EMBL" id="CAB1415457.1"/>
    </source>
</evidence>
<feature type="region of interest" description="Disordered" evidence="1">
    <location>
        <begin position="80"/>
        <end position="101"/>
    </location>
</feature>
<comment type="caution">
    <text evidence="3">The sequence shown here is derived from an EMBL/GenBank/DDBJ whole genome shotgun (WGS) entry which is preliminary data.</text>
</comment>
<reference evidence="3" key="1">
    <citation type="submission" date="2020-03" db="EMBL/GenBank/DDBJ databases">
        <authorList>
            <person name="Weist P."/>
        </authorList>
    </citation>
    <scope>NUCLEOTIDE SEQUENCE</scope>
</reference>
<feature type="transmembrane region" description="Helical" evidence="2">
    <location>
        <begin position="12"/>
        <end position="33"/>
    </location>
</feature>